<protein>
    <submittedName>
        <fullName evidence="1">Uncharacterized protein</fullName>
    </submittedName>
</protein>
<comment type="caution">
    <text evidence="1">The sequence shown here is derived from an EMBL/GenBank/DDBJ whole genome shotgun (WGS) entry which is preliminary data.</text>
</comment>
<evidence type="ECO:0000313" key="1">
    <source>
        <dbReference type="EMBL" id="CAB3409811.1"/>
    </source>
</evidence>
<dbReference type="EMBL" id="CADEPM010000009">
    <property type="protein sequence ID" value="CAB3409811.1"/>
    <property type="molecule type" value="Genomic_DNA"/>
</dbReference>
<name>A0A8S1F7L2_9PELO</name>
<accession>A0A8S1F7L2</accession>
<gene>
    <name evidence="1" type="ORF">CBOVIS_LOCUS11418</name>
</gene>
<evidence type="ECO:0000313" key="2">
    <source>
        <dbReference type="Proteomes" id="UP000494206"/>
    </source>
</evidence>
<dbReference type="Proteomes" id="UP000494206">
    <property type="component" value="Unassembled WGS sequence"/>
</dbReference>
<sequence>METFLSWALNAKAEMKRLLDTLKKLNEQKEEQKSPDNQGYDLYPMRNLDAGYEKRSRAYIDKNFNPTQRTTPIGPLVYRSNRLYSPPTVINRRLYNIRRNDEDSIPYLRKYPVPNFIAQQYYQ</sequence>
<keyword evidence="2" id="KW-1185">Reference proteome</keyword>
<dbReference type="AlphaFoldDB" id="A0A8S1F7L2"/>
<reference evidence="1 2" key="1">
    <citation type="submission" date="2020-04" db="EMBL/GenBank/DDBJ databases">
        <authorList>
            <person name="Laetsch R D."/>
            <person name="Stevens L."/>
            <person name="Kumar S."/>
            <person name="Blaxter L. M."/>
        </authorList>
    </citation>
    <scope>NUCLEOTIDE SEQUENCE [LARGE SCALE GENOMIC DNA]</scope>
</reference>
<organism evidence="1 2">
    <name type="scientific">Caenorhabditis bovis</name>
    <dbReference type="NCBI Taxonomy" id="2654633"/>
    <lineage>
        <taxon>Eukaryota</taxon>
        <taxon>Metazoa</taxon>
        <taxon>Ecdysozoa</taxon>
        <taxon>Nematoda</taxon>
        <taxon>Chromadorea</taxon>
        <taxon>Rhabditida</taxon>
        <taxon>Rhabditina</taxon>
        <taxon>Rhabditomorpha</taxon>
        <taxon>Rhabditoidea</taxon>
        <taxon>Rhabditidae</taxon>
        <taxon>Peloderinae</taxon>
        <taxon>Caenorhabditis</taxon>
    </lineage>
</organism>
<proteinExistence type="predicted"/>